<evidence type="ECO:0000313" key="4">
    <source>
        <dbReference type="Proteomes" id="UP000658127"/>
    </source>
</evidence>
<protein>
    <recommendedName>
        <fullName evidence="5">PucR C-terminal helix-turn-helix domain-containing protein</fullName>
    </recommendedName>
</protein>
<dbReference type="Proteomes" id="UP000658127">
    <property type="component" value="Unassembled WGS sequence"/>
</dbReference>
<organism evidence="3 4">
    <name type="scientific">Nocardia rhizosphaerihabitans</name>
    <dbReference type="NCBI Taxonomy" id="1691570"/>
    <lineage>
        <taxon>Bacteria</taxon>
        <taxon>Bacillati</taxon>
        <taxon>Actinomycetota</taxon>
        <taxon>Actinomycetes</taxon>
        <taxon>Mycobacteriales</taxon>
        <taxon>Nocardiaceae</taxon>
        <taxon>Nocardia</taxon>
    </lineage>
</organism>
<evidence type="ECO:0008006" key="5">
    <source>
        <dbReference type="Google" id="ProtNLM"/>
    </source>
</evidence>
<dbReference type="PANTHER" id="PTHR33744">
    <property type="entry name" value="CARBOHYDRATE DIACID REGULATOR"/>
    <property type="match status" value="1"/>
</dbReference>
<feature type="domain" description="PucR C-terminal helix-turn-helix" evidence="1">
    <location>
        <begin position="371"/>
        <end position="426"/>
    </location>
</feature>
<dbReference type="Pfam" id="PF13556">
    <property type="entry name" value="HTH_30"/>
    <property type="match status" value="1"/>
</dbReference>
<feature type="domain" description="RsbT co-antagonist protein RsbRD N-terminal" evidence="2">
    <location>
        <begin position="77"/>
        <end position="207"/>
    </location>
</feature>
<keyword evidence="4" id="KW-1185">Reference proteome</keyword>
<comment type="caution">
    <text evidence="3">The sequence shown here is derived from an EMBL/GenBank/DDBJ whole genome shotgun (WGS) entry which is preliminary data.</text>
</comment>
<dbReference type="InterPro" id="IPR051448">
    <property type="entry name" value="CdaR-like_regulators"/>
</dbReference>
<dbReference type="Gene3D" id="1.10.10.2840">
    <property type="entry name" value="PucR C-terminal helix-turn-helix domain"/>
    <property type="match status" value="1"/>
</dbReference>
<dbReference type="EMBL" id="BMNE01000009">
    <property type="protein sequence ID" value="GGN95836.1"/>
    <property type="molecule type" value="Genomic_DNA"/>
</dbReference>
<proteinExistence type="predicted"/>
<reference evidence="4" key="1">
    <citation type="journal article" date="2019" name="Int. J. Syst. Evol. Microbiol.">
        <title>The Global Catalogue of Microorganisms (GCM) 10K type strain sequencing project: providing services to taxonomists for standard genome sequencing and annotation.</title>
        <authorList>
            <consortium name="The Broad Institute Genomics Platform"/>
            <consortium name="The Broad Institute Genome Sequencing Center for Infectious Disease"/>
            <person name="Wu L."/>
            <person name="Ma J."/>
        </authorList>
    </citation>
    <scope>NUCLEOTIDE SEQUENCE [LARGE SCALE GENOMIC DNA]</scope>
    <source>
        <strain evidence="4">CGMCC 4.7329</strain>
    </source>
</reference>
<dbReference type="InterPro" id="IPR025736">
    <property type="entry name" value="PucR_C-HTH_dom"/>
</dbReference>
<gene>
    <name evidence="3" type="ORF">GCM10011610_60270</name>
</gene>
<sequence>MRDPDPTPSPIVPPNAVRVQMQFSTPVGSIEMGAETEFDVHMHIGRPVPALPLGPHRRKIAAQIAAMIAEMDPELNEIAADLTRLYREHIPVYDQVDASSIENNTRAVLRIVVAQLGDSQAQHAGFDELTTLARTWADQQIPLDLVAHSLQIGARRIFELIRRRAAARDIPAAEIDEMQDLTWEWATASATAVHVVAQERAVAGAARRADFLRSLVDGTLSPAVLLVDARDHRLDPEHRYRIACAAWNETAATTDLLAALRARGSTAELPVVDTVVDQHVVALLPRTPDSLPDESVVALGSAVLLGDAPASYRQARRALDLAVRHGRRGLVDLGSLGPLPLLGAAEDVAQLLEDKHLEPLRRHGGAAGEILGTVETYLDCDRRIDDTAAALYLHRNTVRNRLTRFAELTGLDLDRTDDLVVAWWLLHREQSPPR</sequence>
<dbReference type="InterPro" id="IPR025751">
    <property type="entry name" value="RsbRD_N_dom"/>
</dbReference>
<accession>A0ABQ2KXS0</accession>
<evidence type="ECO:0000259" key="1">
    <source>
        <dbReference type="Pfam" id="PF13556"/>
    </source>
</evidence>
<dbReference type="PANTHER" id="PTHR33744:SF7">
    <property type="entry name" value="PUCR FAMILY TRANSCRIPTIONAL REGULATOR"/>
    <property type="match status" value="1"/>
</dbReference>
<dbReference type="Pfam" id="PF14361">
    <property type="entry name" value="RsbRD_N"/>
    <property type="match status" value="1"/>
</dbReference>
<dbReference type="InterPro" id="IPR042070">
    <property type="entry name" value="PucR_C-HTH_sf"/>
</dbReference>
<name>A0ABQ2KXS0_9NOCA</name>
<evidence type="ECO:0000259" key="2">
    <source>
        <dbReference type="Pfam" id="PF14361"/>
    </source>
</evidence>
<evidence type="ECO:0000313" key="3">
    <source>
        <dbReference type="EMBL" id="GGN95836.1"/>
    </source>
</evidence>